<evidence type="ECO:0000313" key="3">
    <source>
        <dbReference type="Proteomes" id="UP000014760"/>
    </source>
</evidence>
<evidence type="ECO:0000313" key="1">
    <source>
        <dbReference type="EMBL" id="ELT91402.1"/>
    </source>
</evidence>
<dbReference type="AlphaFoldDB" id="R7TD42"/>
<dbReference type="EnsemblMetazoa" id="CapteT205960">
    <property type="protein sequence ID" value="CapteP205960"/>
    <property type="gene ID" value="CapteG205960"/>
</dbReference>
<reference evidence="3" key="1">
    <citation type="submission" date="2012-12" db="EMBL/GenBank/DDBJ databases">
        <authorList>
            <person name="Hellsten U."/>
            <person name="Grimwood J."/>
            <person name="Chapman J.A."/>
            <person name="Shapiro H."/>
            <person name="Aerts A."/>
            <person name="Otillar R.P."/>
            <person name="Terry A.Y."/>
            <person name="Boore J.L."/>
            <person name="Simakov O."/>
            <person name="Marletaz F."/>
            <person name="Cho S.-J."/>
            <person name="Edsinger-Gonzales E."/>
            <person name="Havlak P."/>
            <person name="Kuo D.-H."/>
            <person name="Larsson T."/>
            <person name="Lv J."/>
            <person name="Arendt D."/>
            <person name="Savage R."/>
            <person name="Osoegawa K."/>
            <person name="de Jong P."/>
            <person name="Lindberg D.R."/>
            <person name="Seaver E.C."/>
            <person name="Weisblat D.A."/>
            <person name="Putnam N.H."/>
            <person name="Grigoriev I.V."/>
            <person name="Rokhsar D.S."/>
        </authorList>
    </citation>
    <scope>NUCLEOTIDE SEQUENCE</scope>
    <source>
        <strain evidence="3">I ESC-2004</strain>
    </source>
</reference>
<keyword evidence="3" id="KW-1185">Reference proteome</keyword>
<reference evidence="1 3" key="2">
    <citation type="journal article" date="2013" name="Nature">
        <title>Insights into bilaterian evolution from three spiralian genomes.</title>
        <authorList>
            <person name="Simakov O."/>
            <person name="Marletaz F."/>
            <person name="Cho S.J."/>
            <person name="Edsinger-Gonzales E."/>
            <person name="Havlak P."/>
            <person name="Hellsten U."/>
            <person name="Kuo D.H."/>
            <person name="Larsson T."/>
            <person name="Lv J."/>
            <person name="Arendt D."/>
            <person name="Savage R."/>
            <person name="Osoegawa K."/>
            <person name="de Jong P."/>
            <person name="Grimwood J."/>
            <person name="Chapman J.A."/>
            <person name="Shapiro H."/>
            <person name="Aerts A."/>
            <person name="Otillar R.P."/>
            <person name="Terry A.Y."/>
            <person name="Boore J.L."/>
            <person name="Grigoriev I.V."/>
            <person name="Lindberg D.R."/>
            <person name="Seaver E.C."/>
            <person name="Weisblat D.A."/>
            <person name="Putnam N.H."/>
            <person name="Rokhsar D.S."/>
        </authorList>
    </citation>
    <scope>NUCLEOTIDE SEQUENCE</scope>
    <source>
        <strain evidence="1 3">I ESC-2004</strain>
    </source>
</reference>
<reference evidence="2" key="3">
    <citation type="submission" date="2015-06" db="UniProtKB">
        <authorList>
            <consortium name="EnsemblMetazoa"/>
        </authorList>
    </citation>
    <scope>IDENTIFICATION</scope>
</reference>
<dbReference type="EMBL" id="KB310521">
    <property type="protein sequence ID" value="ELT91402.1"/>
    <property type="molecule type" value="Genomic_DNA"/>
</dbReference>
<evidence type="ECO:0000313" key="2">
    <source>
        <dbReference type="EnsemblMetazoa" id="CapteP205960"/>
    </source>
</evidence>
<sequence length="166" mass="18751">MVGIKIELIVQVSDIADQSTVIGEYKVEERSIGVKIIRWIRATFRRQAIVYSKKDATNTNIRLSFCTVLPIALKMMRNNFMVHDVTGRHLRLLSGDASYFTVSATFDLKTRASNVDGKPGDNLLEARNLTMEAGYLSHLLFDKIINRAMITLDMITASYRNTCTCL</sequence>
<name>R7TD42_CAPTE</name>
<proteinExistence type="predicted"/>
<protein>
    <submittedName>
        <fullName evidence="1 2">Uncharacterized protein</fullName>
    </submittedName>
</protein>
<organism evidence="1">
    <name type="scientific">Capitella teleta</name>
    <name type="common">Polychaete worm</name>
    <dbReference type="NCBI Taxonomy" id="283909"/>
    <lineage>
        <taxon>Eukaryota</taxon>
        <taxon>Metazoa</taxon>
        <taxon>Spiralia</taxon>
        <taxon>Lophotrochozoa</taxon>
        <taxon>Annelida</taxon>
        <taxon>Polychaeta</taxon>
        <taxon>Sedentaria</taxon>
        <taxon>Scolecida</taxon>
        <taxon>Capitellidae</taxon>
        <taxon>Capitella</taxon>
    </lineage>
</organism>
<accession>R7TD42</accession>
<dbReference type="EMBL" id="AMQN01013822">
    <property type="status" value="NOT_ANNOTATED_CDS"/>
    <property type="molecule type" value="Genomic_DNA"/>
</dbReference>
<dbReference type="HOGENOM" id="CLU_1604317_0_0_1"/>
<dbReference type="Proteomes" id="UP000014760">
    <property type="component" value="Unassembled WGS sequence"/>
</dbReference>
<gene>
    <name evidence="1" type="ORF">CAPTEDRAFT_205960</name>
</gene>